<keyword evidence="3 9" id="KW-1133">Transmembrane helix</keyword>
<evidence type="ECO:0000256" key="3">
    <source>
        <dbReference type="ARBA" id="ARBA00022989"/>
    </source>
</evidence>
<reference evidence="11" key="1">
    <citation type="journal article" date="2010" name="Science">
        <title>Plasticity of animal genome architecture unmasked by rapid evolution of a pelagic tunicate.</title>
        <authorList>
            <person name="Denoeud F."/>
            <person name="Henriet S."/>
            <person name="Mungpakdee S."/>
            <person name="Aury J.M."/>
            <person name="Da Silva C."/>
            <person name="Brinkmann H."/>
            <person name="Mikhaleva J."/>
            <person name="Olsen L.C."/>
            <person name="Jubin C."/>
            <person name="Canestro C."/>
            <person name="Bouquet J.M."/>
            <person name="Danks G."/>
            <person name="Poulain J."/>
            <person name="Campsteijn C."/>
            <person name="Adamski M."/>
            <person name="Cross I."/>
            <person name="Yadetie F."/>
            <person name="Muffato M."/>
            <person name="Louis A."/>
            <person name="Butcher S."/>
            <person name="Tsagkogeorga G."/>
            <person name="Konrad A."/>
            <person name="Singh S."/>
            <person name="Jensen M.F."/>
            <person name="Cong E.H."/>
            <person name="Eikeseth-Otteraa H."/>
            <person name="Noel B."/>
            <person name="Anthouard V."/>
            <person name="Porcel B.M."/>
            <person name="Kachouri-Lafond R."/>
            <person name="Nishino A."/>
            <person name="Ugolini M."/>
            <person name="Chourrout P."/>
            <person name="Nishida H."/>
            <person name="Aasland R."/>
            <person name="Huzurbazar S."/>
            <person name="Westhof E."/>
            <person name="Delsuc F."/>
            <person name="Lehrach H."/>
            <person name="Reinhardt R."/>
            <person name="Weissenbach J."/>
            <person name="Roy S.W."/>
            <person name="Artiguenave F."/>
            <person name="Postlethwait J.H."/>
            <person name="Manak J.R."/>
            <person name="Thompson E.M."/>
            <person name="Jaillon O."/>
            <person name="Du Pasquier L."/>
            <person name="Boudinot P."/>
            <person name="Liberles D.A."/>
            <person name="Volff J.N."/>
            <person name="Philippe H."/>
            <person name="Lenhard B."/>
            <person name="Roest Crollius H."/>
            <person name="Wincker P."/>
            <person name="Chourrout D."/>
        </authorList>
    </citation>
    <scope>NUCLEOTIDE SEQUENCE [LARGE SCALE GENOMIC DNA]</scope>
</reference>
<keyword evidence="6 9" id="KW-0472">Membrane</keyword>
<dbReference type="GO" id="GO:0006643">
    <property type="term" value="P:membrane lipid metabolic process"/>
    <property type="evidence" value="ECO:0007669"/>
    <property type="project" value="TreeGrafter"/>
</dbReference>
<comment type="function">
    <text evidence="7">Glyceryl-ether monooxygenase that cleaves the O-alkyl bond of ether lipids. Ether lipids are essential components of brain membranes.</text>
</comment>
<evidence type="ECO:0000256" key="9">
    <source>
        <dbReference type="SAM" id="Phobius"/>
    </source>
</evidence>
<dbReference type="PANTHER" id="PTHR21624">
    <property type="entry name" value="STEROL DESATURASE-RELATED PROTEIN"/>
    <property type="match status" value="1"/>
</dbReference>
<dbReference type="GO" id="GO:0016020">
    <property type="term" value="C:membrane"/>
    <property type="evidence" value="ECO:0007669"/>
    <property type="project" value="GOC"/>
</dbReference>
<feature type="transmembrane region" description="Helical" evidence="9">
    <location>
        <begin position="410"/>
        <end position="431"/>
    </location>
</feature>
<keyword evidence="2 9" id="KW-0812">Transmembrane</keyword>
<organism evidence="11">
    <name type="scientific">Oikopleura dioica</name>
    <name type="common">Tunicate</name>
    <dbReference type="NCBI Taxonomy" id="34765"/>
    <lineage>
        <taxon>Eukaryota</taxon>
        <taxon>Metazoa</taxon>
        <taxon>Chordata</taxon>
        <taxon>Tunicata</taxon>
        <taxon>Appendicularia</taxon>
        <taxon>Copelata</taxon>
        <taxon>Oikopleuridae</taxon>
        <taxon>Oikopleura</taxon>
    </lineage>
</organism>
<evidence type="ECO:0000256" key="1">
    <source>
        <dbReference type="ARBA" id="ARBA00004127"/>
    </source>
</evidence>
<gene>
    <name evidence="11" type="ORF">GSOID_T00003487001</name>
</gene>
<keyword evidence="12" id="KW-1185">Reference proteome</keyword>
<feature type="domain" description="Fatty acid hydroxylase" evidence="10">
    <location>
        <begin position="117"/>
        <end position="251"/>
    </location>
</feature>
<dbReference type="GO" id="GO:0005506">
    <property type="term" value="F:iron ion binding"/>
    <property type="evidence" value="ECO:0007669"/>
    <property type="project" value="InterPro"/>
</dbReference>
<accession>E4X7F2</accession>
<dbReference type="GO" id="GO:0005783">
    <property type="term" value="C:endoplasmic reticulum"/>
    <property type="evidence" value="ECO:0007669"/>
    <property type="project" value="TreeGrafter"/>
</dbReference>
<evidence type="ECO:0000313" key="12">
    <source>
        <dbReference type="Proteomes" id="UP000001307"/>
    </source>
</evidence>
<keyword evidence="5" id="KW-0443">Lipid metabolism</keyword>
<keyword evidence="4" id="KW-0560">Oxidoreductase</keyword>
<dbReference type="InParanoid" id="E4X7F2"/>
<feature type="transmembrane region" description="Helical" evidence="9">
    <location>
        <begin position="386"/>
        <end position="404"/>
    </location>
</feature>
<dbReference type="EMBL" id="FN653028">
    <property type="protein sequence ID" value="CBY18624.1"/>
    <property type="molecule type" value="Genomic_DNA"/>
</dbReference>
<sequence length="443" mass="51694">MANFSSEKNLWDQAVGLRAIFYILPASEHEDDVEKVPDYIGKAIPWFYAMILLDWLVGWWRQKLSFETRDAIGSLTAGAMSQMTKLLGENGLEMAIYTAIYNYGHILDLENRSWTFWLIGFFGYDIGYYWTHRIGHEINFLWAAHQTHHSSEYYNMATALRQSALHKYTSFIVYLPLATLGLPPPVFLAHRGCNLLYQFWIHTEQIRHFPWIVELIFNTPSHHRVHHGRNPYCIDKNYAAVLIIWDRLFGSFAAEREDEPVVYGLVTPIETYDPIAIQCKYYNELFWYCASGKFSLSQKLQKCWYGPGWNIEEQKPFPIPEVPKGTKPWNTPIDSPMLLYVVCQYMISNIHFVTALNYVSYANAAYITFSFWIFGNLMNPKEDRKSHIGIEFIRLILGLVFFSSRIDESLFAGMFRWNLVSCFLLTLYCVLCPGSEIEKKKLE</sequence>
<dbReference type="Proteomes" id="UP000001307">
    <property type="component" value="Unassembled WGS sequence"/>
</dbReference>
<evidence type="ECO:0000256" key="4">
    <source>
        <dbReference type="ARBA" id="ARBA00023002"/>
    </source>
</evidence>
<dbReference type="OrthoDB" id="6354873at2759"/>
<evidence type="ECO:0000256" key="8">
    <source>
        <dbReference type="ARBA" id="ARBA00041444"/>
    </source>
</evidence>
<dbReference type="GO" id="GO:0008610">
    <property type="term" value="P:lipid biosynthetic process"/>
    <property type="evidence" value="ECO:0007669"/>
    <property type="project" value="InterPro"/>
</dbReference>
<dbReference type="InterPro" id="IPR006694">
    <property type="entry name" value="Fatty_acid_hydroxylase"/>
</dbReference>
<evidence type="ECO:0000313" key="11">
    <source>
        <dbReference type="EMBL" id="CBY18624.1"/>
    </source>
</evidence>
<evidence type="ECO:0000256" key="5">
    <source>
        <dbReference type="ARBA" id="ARBA00023098"/>
    </source>
</evidence>
<name>E4X7F2_OIKDI</name>
<evidence type="ECO:0000256" key="6">
    <source>
        <dbReference type="ARBA" id="ARBA00023136"/>
    </source>
</evidence>
<evidence type="ECO:0000259" key="10">
    <source>
        <dbReference type="Pfam" id="PF04116"/>
    </source>
</evidence>
<dbReference type="InterPro" id="IPR051689">
    <property type="entry name" value="Sterol_desaturase/TMEM195"/>
</dbReference>
<protein>
    <recommendedName>
        <fullName evidence="8">Transmembrane protein 195</fullName>
    </recommendedName>
</protein>
<comment type="subcellular location">
    <subcellularLocation>
        <location evidence="1">Endomembrane system</location>
        <topology evidence="1">Multi-pass membrane protein</topology>
    </subcellularLocation>
</comment>
<dbReference type="Pfam" id="PF04116">
    <property type="entry name" value="FA_hydroxylase"/>
    <property type="match status" value="1"/>
</dbReference>
<dbReference type="GO" id="GO:0050479">
    <property type="term" value="F:glyceryl-ether monooxygenase activity"/>
    <property type="evidence" value="ECO:0007669"/>
    <property type="project" value="TreeGrafter"/>
</dbReference>
<evidence type="ECO:0000256" key="7">
    <source>
        <dbReference type="ARBA" id="ARBA00037122"/>
    </source>
</evidence>
<dbReference type="AlphaFoldDB" id="E4X7F2"/>
<dbReference type="PANTHER" id="PTHR21624:SF1">
    <property type="entry name" value="ALKYLGLYCEROL MONOOXYGENASE"/>
    <property type="match status" value="1"/>
</dbReference>
<proteinExistence type="predicted"/>
<evidence type="ECO:0000256" key="2">
    <source>
        <dbReference type="ARBA" id="ARBA00022692"/>
    </source>
</evidence>
<feature type="transmembrane region" description="Helical" evidence="9">
    <location>
        <begin position="361"/>
        <end position="379"/>
    </location>
</feature>